<dbReference type="SUPFAM" id="SSF55136">
    <property type="entry name" value="Probable bacterial effector-binding domain"/>
    <property type="match status" value="1"/>
</dbReference>
<name>A0ABV3LAV9_9RHOB</name>
<feature type="chain" id="PRO_5046357650" evidence="1">
    <location>
        <begin position="19"/>
        <end position="211"/>
    </location>
</feature>
<dbReference type="Proteomes" id="UP001553161">
    <property type="component" value="Unassembled WGS sequence"/>
</dbReference>
<dbReference type="PANTHER" id="PTHR11220">
    <property type="entry name" value="HEME-BINDING PROTEIN-RELATED"/>
    <property type="match status" value="1"/>
</dbReference>
<dbReference type="EMBL" id="JBFBVU010000037">
    <property type="protein sequence ID" value="MEV8468700.1"/>
    <property type="molecule type" value="Genomic_DNA"/>
</dbReference>
<dbReference type="PANTHER" id="PTHR11220:SF1">
    <property type="entry name" value="HEME-BINDING PROTEIN 2"/>
    <property type="match status" value="1"/>
</dbReference>
<dbReference type="InterPro" id="IPR006917">
    <property type="entry name" value="SOUL_heme-bd"/>
</dbReference>
<feature type="signal peptide" evidence="1">
    <location>
        <begin position="1"/>
        <end position="18"/>
    </location>
</feature>
<comment type="caution">
    <text evidence="2">The sequence shown here is derived from an EMBL/GenBank/DDBJ whole genome shotgun (WGS) entry which is preliminary data.</text>
</comment>
<evidence type="ECO:0000313" key="2">
    <source>
        <dbReference type="EMBL" id="MEV8468700.1"/>
    </source>
</evidence>
<dbReference type="RefSeq" id="WP_366194661.1">
    <property type="nucleotide sequence ID" value="NZ_JBFBVU010000037.1"/>
</dbReference>
<sequence>MPKLIQTLHLSLATGLLAASVAAAPEAQMYKGYETPAYTVVESDGPIEIRDYAPHLSAEVTVDGSRSGAANRGFRVLANYIFGGNEADQKVAMTAPVAQVPGLPDGVSGSGPGVDGLWTVRFMMPREFDAESLPRPENPAIRITTTPGDRQVVIRFSGRWTDSALREHAATLQAWASDRDLTLAGPPRFYFYDAPFTLPVNRRNEVAYRLQ</sequence>
<proteinExistence type="predicted"/>
<dbReference type="Gene3D" id="3.20.80.10">
    <property type="entry name" value="Regulatory factor, effector binding domain"/>
    <property type="match status" value="1"/>
</dbReference>
<protein>
    <submittedName>
        <fullName evidence="2">Heme-binding protein</fullName>
    </submittedName>
</protein>
<evidence type="ECO:0000313" key="3">
    <source>
        <dbReference type="Proteomes" id="UP001553161"/>
    </source>
</evidence>
<accession>A0ABV3LAV9</accession>
<dbReference type="Pfam" id="PF04832">
    <property type="entry name" value="SOUL"/>
    <property type="match status" value="1"/>
</dbReference>
<evidence type="ECO:0000256" key="1">
    <source>
        <dbReference type="SAM" id="SignalP"/>
    </source>
</evidence>
<dbReference type="InterPro" id="IPR011256">
    <property type="entry name" value="Reg_factor_effector_dom_sf"/>
</dbReference>
<keyword evidence="3" id="KW-1185">Reference proteome</keyword>
<gene>
    <name evidence="2" type="ORF">AB0T83_18205</name>
</gene>
<keyword evidence="1" id="KW-0732">Signal</keyword>
<organism evidence="2 3">
    <name type="scientific">Meridianimarinicoccus marinus</name>
    <dbReference type="NCBI Taxonomy" id="3231483"/>
    <lineage>
        <taxon>Bacteria</taxon>
        <taxon>Pseudomonadati</taxon>
        <taxon>Pseudomonadota</taxon>
        <taxon>Alphaproteobacteria</taxon>
        <taxon>Rhodobacterales</taxon>
        <taxon>Paracoccaceae</taxon>
        <taxon>Meridianimarinicoccus</taxon>
    </lineage>
</organism>
<reference evidence="2 3" key="1">
    <citation type="submission" date="2024-07" db="EMBL/GenBank/DDBJ databases">
        <authorList>
            <person name="Kang M."/>
        </authorList>
    </citation>
    <scope>NUCLEOTIDE SEQUENCE [LARGE SCALE GENOMIC DNA]</scope>
    <source>
        <strain evidence="2 3">DFM31</strain>
    </source>
</reference>